<keyword evidence="2" id="KW-0813">Transport</keyword>
<keyword evidence="9 15" id="KW-1133">Transmembrane helix</keyword>
<keyword evidence="11" id="KW-1015">Disulfide bond</keyword>
<accession>A0A4Y1S2D8</accession>
<dbReference type="Gene3D" id="3.30.430.20">
    <property type="entry name" value="Gnk2 domain, C-X8-C-X2-C motif"/>
    <property type="match status" value="2"/>
</dbReference>
<gene>
    <name evidence="17" type="ORF">Prudu_022831</name>
</gene>
<evidence type="ECO:0000256" key="5">
    <source>
        <dbReference type="ARBA" id="ARBA00022692"/>
    </source>
</evidence>
<comment type="similarity">
    <text evidence="13">Belongs to the cysteine-rich repeat secretory protein family. Plasmodesmata-located proteins (PDLD) subfamily.</text>
</comment>
<evidence type="ECO:0000256" key="8">
    <source>
        <dbReference type="ARBA" id="ARBA00022949"/>
    </source>
</evidence>
<evidence type="ECO:0000256" key="6">
    <source>
        <dbReference type="ARBA" id="ARBA00022729"/>
    </source>
</evidence>
<evidence type="ECO:0000256" key="7">
    <source>
        <dbReference type="ARBA" id="ARBA00022737"/>
    </source>
</evidence>
<keyword evidence="7" id="KW-0677">Repeat</keyword>
<dbReference type="Pfam" id="PF01657">
    <property type="entry name" value="Stress-antifung"/>
    <property type="match status" value="2"/>
</dbReference>
<organism evidence="17">
    <name type="scientific">Prunus dulcis</name>
    <name type="common">Almond</name>
    <name type="synonym">Amygdalus dulcis</name>
    <dbReference type="NCBI Taxonomy" id="3755"/>
    <lineage>
        <taxon>Eukaryota</taxon>
        <taxon>Viridiplantae</taxon>
        <taxon>Streptophyta</taxon>
        <taxon>Embryophyta</taxon>
        <taxon>Tracheophyta</taxon>
        <taxon>Spermatophyta</taxon>
        <taxon>Magnoliopsida</taxon>
        <taxon>eudicotyledons</taxon>
        <taxon>Gunneridae</taxon>
        <taxon>Pentapetalae</taxon>
        <taxon>rosids</taxon>
        <taxon>fabids</taxon>
        <taxon>Rosales</taxon>
        <taxon>Rosaceae</taxon>
        <taxon>Amygdaloideae</taxon>
        <taxon>Amygdaleae</taxon>
        <taxon>Prunus</taxon>
    </lineage>
</organism>
<dbReference type="PANTHER" id="PTHR32080">
    <property type="entry name" value="ANTIFUNGAL PROTEIN GINKBILOBIN-2-LIKE"/>
    <property type="match status" value="1"/>
</dbReference>
<protein>
    <submittedName>
        <fullName evidence="17">Plasmodesmata-located protein 2</fullName>
    </submittedName>
</protein>
<evidence type="ECO:0000256" key="10">
    <source>
        <dbReference type="ARBA" id="ARBA00023136"/>
    </source>
</evidence>
<dbReference type="FunFam" id="3.30.430.20:FF:000008">
    <property type="entry name" value="cysteine-rich repeat secretory protein 3"/>
    <property type="match status" value="1"/>
</dbReference>
<feature type="compositionally biased region" description="Basic and acidic residues" evidence="14">
    <location>
        <begin position="321"/>
        <end position="337"/>
    </location>
</feature>
<dbReference type="GO" id="GO:0009506">
    <property type="term" value="C:plasmodesma"/>
    <property type="evidence" value="ECO:0007669"/>
    <property type="project" value="UniProtKB-SubCell"/>
</dbReference>
<proteinExistence type="inferred from homology"/>
<keyword evidence="10 15" id="KW-0472">Membrane</keyword>
<evidence type="ECO:0000256" key="3">
    <source>
        <dbReference type="ARBA" id="ARBA00022475"/>
    </source>
</evidence>
<keyword evidence="6" id="KW-0732">Signal</keyword>
<reference evidence="17" key="1">
    <citation type="journal article" date="2019" name="Science">
        <title>Mutation of a bHLH transcription factor allowed almond domestication.</title>
        <authorList>
            <person name="Sanchez-Perez R."/>
            <person name="Pavan S."/>
            <person name="Mazzeo R."/>
            <person name="Moldovan C."/>
            <person name="Aiese Cigliano R."/>
            <person name="Del Cueto J."/>
            <person name="Ricciardi F."/>
            <person name="Lotti C."/>
            <person name="Ricciardi L."/>
            <person name="Dicenta F."/>
            <person name="Lopez-Marques R.L."/>
            <person name="Lindberg Moller B."/>
        </authorList>
    </citation>
    <scope>NUCLEOTIDE SEQUENCE</scope>
</reference>
<dbReference type="GO" id="GO:0046739">
    <property type="term" value="P:transport of virus in multicellular host"/>
    <property type="evidence" value="ECO:0007669"/>
    <property type="project" value="TreeGrafter"/>
</dbReference>
<evidence type="ECO:0000256" key="1">
    <source>
        <dbReference type="ARBA" id="ARBA00004251"/>
    </source>
</evidence>
<evidence type="ECO:0000256" key="15">
    <source>
        <dbReference type="SAM" id="Phobius"/>
    </source>
</evidence>
<evidence type="ECO:0000256" key="13">
    <source>
        <dbReference type="ARBA" id="ARBA00038393"/>
    </source>
</evidence>
<evidence type="ECO:0000256" key="9">
    <source>
        <dbReference type="ARBA" id="ARBA00022989"/>
    </source>
</evidence>
<evidence type="ECO:0000313" key="17">
    <source>
        <dbReference type="EMBL" id="BBH10136.1"/>
    </source>
</evidence>
<evidence type="ECO:0000259" key="16">
    <source>
        <dbReference type="PROSITE" id="PS51473"/>
    </source>
</evidence>
<evidence type="ECO:0000256" key="4">
    <source>
        <dbReference type="ARBA" id="ARBA00022581"/>
    </source>
</evidence>
<feature type="domain" description="Gnk2-homologous" evidence="16">
    <location>
        <begin position="123"/>
        <end position="224"/>
    </location>
</feature>
<evidence type="ECO:0000256" key="12">
    <source>
        <dbReference type="ARBA" id="ARBA00024184"/>
    </source>
</evidence>
<feature type="transmembrane region" description="Helical" evidence="15">
    <location>
        <begin position="246"/>
        <end position="266"/>
    </location>
</feature>
<dbReference type="FunFam" id="3.30.430.20:FF:000001">
    <property type="entry name" value="cysteine-rich repeat secretory protein 3"/>
    <property type="match status" value="1"/>
</dbReference>
<dbReference type="CDD" id="cd23509">
    <property type="entry name" value="Gnk2-like"/>
    <property type="match status" value="2"/>
</dbReference>
<dbReference type="EMBL" id="AP019304">
    <property type="protein sequence ID" value="BBH10136.1"/>
    <property type="molecule type" value="Genomic_DNA"/>
</dbReference>
<dbReference type="AlphaFoldDB" id="A0A4Y1S2D8"/>
<dbReference type="GO" id="GO:0005886">
    <property type="term" value="C:plasma membrane"/>
    <property type="evidence" value="ECO:0007669"/>
    <property type="project" value="UniProtKB-SubCell"/>
</dbReference>
<dbReference type="GO" id="GO:0010497">
    <property type="term" value="P:plasmodesmata-mediated intercellular transport"/>
    <property type="evidence" value="ECO:0007669"/>
    <property type="project" value="UniProtKB-ARBA"/>
</dbReference>
<keyword evidence="3" id="KW-1003">Cell membrane</keyword>
<dbReference type="InterPro" id="IPR038408">
    <property type="entry name" value="GNK2_sf"/>
</dbReference>
<feature type="region of interest" description="Disordered" evidence="14">
    <location>
        <begin position="309"/>
        <end position="337"/>
    </location>
</feature>
<dbReference type="InterPro" id="IPR002902">
    <property type="entry name" value="GNK2"/>
</dbReference>
<keyword evidence="8" id="KW-0965">Cell junction</keyword>
<comment type="subcellular location">
    <subcellularLocation>
        <location evidence="12">Cell junction</location>
        <location evidence="12">Plasmodesma</location>
    </subcellularLocation>
    <subcellularLocation>
        <location evidence="1">Cell membrane</location>
        <topology evidence="1">Single-pass type I membrane protein</topology>
    </subcellularLocation>
</comment>
<dbReference type="InterPro" id="IPR051378">
    <property type="entry name" value="Cell2Cell_Antifungal"/>
</dbReference>
<keyword evidence="4" id="KW-0945">Host-virus interaction</keyword>
<evidence type="ECO:0000256" key="14">
    <source>
        <dbReference type="SAM" id="MobiDB-lite"/>
    </source>
</evidence>
<evidence type="ECO:0000256" key="2">
    <source>
        <dbReference type="ARBA" id="ARBA00022448"/>
    </source>
</evidence>
<dbReference type="PROSITE" id="PS51473">
    <property type="entry name" value="GNK2"/>
    <property type="match status" value="2"/>
</dbReference>
<feature type="domain" description="Gnk2-homologous" evidence="16">
    <location>
        <begin position="15"/>
        <end position="117"/>
    </location>
</feature>
<sequence>MVFASFPFAITSADFTNLVYKGCASQKFQNPSSSQTLKSLFDSLVLQSSQKTFFSTTSGEGQNAISGLYQCRGDLTTSQCNSCVKKIPNLVSKLCGEVVAARVQLGGCYLRYEIAGFKQVSGTEFLFKICKSDQASGSSGFEEKRDSAFAMVENGVKNGTGGLFYAGTYQSVYVLGQCEGDLGTGDCGDCVKSADQKAKTECGDSISGQIYLQKCYINYSYYPNGVPSITSSSGTVGSRHHTQRTVAIAVGGLAAFGFLVVCLMFVRQLMKKHGDLNASQSRQVNVLYSYYSGEKANDLEQIIEGMRWRKKRENGSENESGDEKLRGKMREKDEREE</sequence>
<evidence type="ECO:0000256" key="11">
    <source>
        <dbReference type="ARBA" id="ARBA00023157"/>
    </source>
</evidence>
<keyword evidence="5 15" id="KW-0812">Transmembrane</keyword>
<name>A0A4Y1S2D8_PRUDU</name>
<dbReference type="PANTHER" id="PTHR32080:SF36">
    <property type="entry name" value="PLASMODESMATA-LOCATED PROTEIN 1"/>
    <property type="match status" value="1"/>
</dbReference>